<keyword evidence="3" id="KW-1185">Reference proteome</keyword>
<gene>
    <name evidence="2" type="ORF">H8R26_01615</name>
</gene>
<dbReference type="Proteomes" id="UP000621670">
    <property type="component" value="Unassembled WGS sequence"/>
</dbReference>
<organism evidence="2 3">
    <name type="scientific">Flavobacterium turcicum</name>
    <dbReference type="NCBI Taxonomy" id="2764718"/>
    <lineage>
        <taxon>Bacteria</taxon>
        <taxon>Pseudomonadati</taxon>
        <taxon>Bacteroidota</taxon>
        <taxon>Flavobacteriia</taxon>
        <taxon>Flavobacteriales</taxon>
        <taxon>Flavobacteriaceae</taxon>
        <taxon>Flavobacterium</taxon>
    </lineage>
</organism>
<dbReference type="Pfam" id="PF12867">
    <property type="entry name" value="DinB_2"/>
    <property type="match status" value="1"/>
</dbReference>
<feature type="domain" description="DinB-like" evidence="1">
    <location>
        <begin position="10"/>
        <end position="145"/>
    </location>
</feature>
<evidence type="ECO:0000313" key="3">
    <source>
        <dbReference type="Proteomes" id="UP000621670"/>
    </source>
</evidence>
<evidence type="ECO:0000259" key="1">
    <source>
        <dbReference type="Pfam" id="PF12867"/>
    </source>
</evidence>
<dbReference type="RefSeq" id="WP_166132759.1">
    <property type="nucleotide sequence ID" value="NZ_JAAOBY010000001.1"/>
</dbReference>
<dbReference type="SUPFAM" id="SSF109854">
    <property type="entry name" value="DinB/YfiT-like putative metalloenzymes"/>
    <property type="match status" value="1"/>
</dbReference>
<reference evidence="2 3" key="1">
    <citation type="submission" date="2020-08" db="EMBL/GenBank/DDBJ databases">
        <title>Description of novel Flavobacterium F-400 isolate.</title>
        <authorList>
            <person name="Saticioglu I."/>
            <person name="Duman M."/>
            <person name="Altun S."/>
        </authorList>
    </citation>
    <scope>NUCLEOTIDE SEQUENCE [LARGE SCALE GENOMIC DNA]</scope>
    <source>
        <strain evidence="2 3">F-400</strain>
    </source>
</reference>
<evidence type="ECO:0000313" key="2">
    <source>
        <dbReference type="EMBL" id="MBC5862109.1"/>
    </source>
</evidence>
<dbReference type="EMBL" id="JACRUM010000001">
    <property type="protein sequence ID" value="MBC5862109.1"/>
    <property type="molecule type" value="Genomic_DNA"/>
</dbReference>
<dbReference type="InterPro" id="IPR024775">
    <property type="entry name" value="DinB-like"/>
</dbReference>
<sequence length="152" mass="17293">MKQVFDVTTTSRKMISTFLENYSLAQLNTIPPGFNNNLIWNIGHIIVSQQILVYKLSGLPLLVSNELVEKYMKGTRPETDASQAEVDEIKHLLTYTLQQTQVDFEQNLFQNYTSYTTSTGGHVLNNALDAMAFSNFHEGLHIGCMLMIRKFI</sequence>
<accession>A0ABR7JC89</accession>
<proteinExistence type="predicted"/>
<protein>
    <submittedName>
        <fullName evidence="2">DinB family protein</fullName>
    </submittedName>
</protein>
<comment type="caution">
    <text evidence="2">The sequence shown here is derived from an EMBL/GenBank/DDBJ whole genome shotgun (WGS) entry which is preliminary data.</text>
</comment>
<dbReference type="Gene3D" id="1.20.120.450">
    <property type="entry name" value="dinb family like domain"/>
    <property type="match status" value="1"/>
</dbReference>
<name>A0ABR7JC89_9FLAO</name>
<dbReference type="InterPro" id="IPR034660">
    <property type="entry name" value="DinB/YfiT-like"/>
</dbReference>